<keyword evidence="3" id="KW-0645">Protease</keyword>
<dbReference type="GO" id="GO:0008239">
    <property type="term" value="F:dipeptidyl-peptidase activity"/>
    <property type="evidence" value="ECO:0007669"/>
    <property type="project" value="InterPro"/>
</dbReference>
<dbReference type="InterPro" id="IPR043504">
    <property type="entry name" value="Peptidase_S1_PA_chymotrypsin"/>
</dbReference>
<dbReference type="Pfam" id="PF10459">
    <property type="entry name" value="Peptidase_S46"/>
    <property type="match status" value="1"/>
</dbReference>
<evidence type="ECO:0000256" key="5">
    <source>
        <dbReference type="ARBA" id="ARBA00022801"/>
    </source>
</evidence>
<dbReference type="Gene3D" id="2.40.10.10">
    <property type="entry name" value="Trypsin-like serine proteases"/>
    <property type="match status" value="1"/>
</dbReference>
<name>J9GHD8_9ZZZZ</name>
<evidence type="ECO:0000256" key="3">
    <source>
        <dbReference type="ARBA" id="ARBA00022670"/>
    </source>
</evidence>
<dbReference type="GO" id="GO:0006508">
    <property type="term" value="P:proteolysis"/>
    <property type="evidence" value="ECO:0007669"/>
    <property type="project" value="UniProtKB-KW"/>
</dbReference>
<dbReference type="InterPro" id="IPR009003">
    <property type="entry name" value="Peptidase_S1_PA"/>
</dbReference>
<evidence type="ECO:0000256" key="2">
    <source>
        <dbReference type="ARBA" id="ARBA00022438"/>
    </source>
</evidence>
<dbReference type="SUPFAM" id="SSF50494">
    <property type="entry name" value="Trypsin-like serine proteases"/>
    <property type="match status" value="1"/>
</dbReference>
<comment type="caution">
    <text evidence="6">The sequence shown here is derived from an EMBL/GenBank/DDBJ whole genome shotgun (WGS) entry which is preliminary data.</text>
</comment>
<evidence type="ECO:0000256" key="1">
    <source>
        <dbReference type="ARBA" id="ARBA00010491"/>
    </source>
</evidence>
<proteinExistence type="inferred from homology"/>
<protein>
    <recommendedName>
        <fullName evidence="7">Peptidase S46</fullName>
    </recommendedName>
</protein>
<gene>
    <name evidence="6" type="ORF">EVA_13081</name>
</gene>
<reference evidence="6" key="1">
    <citation type="journal article" date="2012" name="PLoS ONE">
        <title>Gene sets for utilization of primary and secondary nutrition supplies in the distal gut of endangered iberian lynx.</title>
        <authorList>
            <person name="Alcaide M."/>
            <person name="Messina E."/>
            <person name="Richter M."/>
            <person name="Bargiela R."/>
            <person name="Peplies J."/>
            <person name="Huws S.A."/>
            <person name="Newbold C.J."/>
            <person name="Golyshin P.N."/>
            <person name="Simon M.A."/>
            <person name="Lopez G."/>
            <person name="Yakimov M.M."/>
            <person name="Ferrer M."/>
        </authorList>
    </citation>
    <scope>NUCLEOTIDE SEQUENCE</scope>
</reference>
<keyword evidence="4" id="KW-0732">Signal</keyword>
<keyword evidence="5" id="KW-0378">Hydrolase</keyword>
<sequence>MKSYDPKDGVHYKYYTTLKGVMEKEDPNNPEFVVPAKLKEIYAQKDYGRYALPNGDMPTCFLTTNDITGGNSGSPVINGQGELIGCAFDGTGNP</sequence>
<dbReference type="EMBL" id="AMCI01004084">
    <property type="protein sequence ID" value="EJW98839.1"/>
    <property type="molecule type" value="Genomic_DNA"/>
</dbReference>
<dbReference type="AlphaFoldDB" id="J9GHD8"/>
<evidence type="ECO:0008006" key="7">
    <source>
        <dbReference type="Google" id="ProtNLM"/>
    </source>
</evidence>
<keyword evidence="2" id="KW-0031">Aminopeptidase</keyword>
<dbReference type="GO" id="GO:0070009">
    <property type="term" value="F:serine-type aminopeptidase activity"/>
    <property type="evidence" value="ECO:0007669"/>
    <property type="project" value="InterPro"/>
</dbReference>
<accession>J9GHD8</accession>
<evidence type="ECO:0000256" key="4">
    <source>
        <dbReference type="ARBA" id="ARBA00022729"/>
    </source>
</evidence>
<evidence type="ECO:0000313" key="6">
    <source>
        <dbReference type="EMBL" id="EJW98839.1"/>
    </source>
</evidence>
<comment type="similarity">
    <text evidence="1">Belongs to the peptidase S46 family.</text>
</comment>
<dbReference type="PANTHER" id="PTHR38469:SF1">
    <property type="entry name" value="PERIPLASMIC PEPTIDASE SUBFAMILY S1B"/>
    <property type="match status" value="1"/>
</dbReference>
<organism evidence="6">
    <name type="scientific">gut metagenome</name>
    <dbReference type="NCBI Taxonomy" id="749906"/>
    <lineage>
        <taxon>unclassified sequences</taxon>
        <taxon>metagenomes</taxon>
        <taxon>organismal metagenomes</taxon>
    </lineage>
</organism>
<dbReference type="InterPro" id="IPR019500">
    <property type="entry name" value="Pep_S46"/>
</dbReference>
<dbReference type="PANTHER" id="PTHR38469">
    <property type="entry name" value="PERIPLASMIC PEPTIDASE SUBFAMILY S1B"/>
    <property type="match status" value="1"/>
</dbReference>